<evidence type="ECO:0000313" key="4">
    <source>
        <dbReference type="Proteomes" id="UP001501195"/>
    </source>
</evidence>
<dbReference type="Gene3D" id="3.30.530.20">
    <property type="match status" value="1"/>
</dbReference>
<dbReference type="InterPro" id="IPR023393">
    <property type="entry name" value="START-like_dom_sf"/>
</dbReference>
<organism evidence="3 4">
    <name type="scientific">Kineococcus glutinatus</name>
    <dbReference type="NCBI Taxonomy" id="1070872"/>
    <lineage>
        <taxon>Bacteria</taxon>
        <taxon>Bacillati</taxon>
        <taxon>Actinomycetota</taxon>
        <taxon>Actinomycetes</taxon>
        <taxon>Kineosporiales</taxon>
        <taxon>Kineosporiaceae</taxon>
        <taxon>Kineococcus</taxon>
    </lineage>
</organism>
<evidence type="ECO:0000256" key="1">
    <source>
        <dbReference type="ARBA" id="ARBA00006817"/>
    </source>
</evidence>
<reference evidence="4" key="1">
    <citation type="journal article" date="2019" name="Int. J. Syst. Evol. Microbiol.">
        <title>The Global Catalogue of Microorganisms (GCM) 10K type strain sequencing project: providing services to taxonomists for standard genome sequencing and annotation.</title>
        <authorList>
            <consortium name="The Broad Institute Genomics Platform"/>
            <consortium name="The Broad Institute Genome Sequencing Center for Infectious Disease"/>
            <person name="Wu L."/>
            <person name="Ma J."/>
        </authorList>
    </citation>
    <scope>NUCLEOTIDE SEQUENCE [LARGE SCALE GENOMIC DNA]</scope>
    <source>
        <strain evidence="4">JCM 18126</strain>
    </source>
</reference>
<evidence type="ECO:0000259" key="2">
    <source>
        <dbReference type="Pfam" id="PF08327"/>
    </source>
</evidence>
<dbReference type="Proteomes" id="UP001501195">
    <property type="component" value="Unassembled WGS sequence"/>
</dbReference>
<comment type="similarity">
    <text evidence="1">Belongs to the AHA1 family.</text>
</comment>
<dbReference type="InterPro" id="IPR013538">
    <property type="entry name" value="ASHA1/2-like_C"/>
</dbReference>
<gene>
    <name evidence="3" type="ORF">GCM10023225_19560</name>
</gene>
<name>A0ABP9HVX1_9ACTN</name>
<accession>A0ABP9HVX1</accession>
<comment type="caution">
    <text evidence="3">The sequence shown here is derived from an EMBL/GenBank/DDBJ whole genome shotgun (WGS) entry which is preliminary data.</text>
</comment>
<dbReference type="RefSeq" id="WP_345712317.1">
    <property type="nucleotide sequence ID" value="NZ_BAABIL010000275.1"/>
</dbReference>
<proteinExistence type="inferred from homology"/>
<keyword evidence="4" id="KW-1185">Reference proteome</keyword>
<dbReference type="SUPFAM" id="SSF55961">
    <property type="entry name" value="Bet v1-like"/>
    <property type="match status" value="1"/>
</dbReference>
<feature type="domain" description="Activator of Hsp90 ATPase homologue 1/2-like C-terminal" evidence="2">
    <location>
        <begin position="26"/>
        <end position="147"/>
    </location>
</feature>
<evidence type="ECO:0000313" key="3">
    <source>
        <dbReference type="EMBL" id="GAA4979197.1"/>
    </source>
</evidence>
<dbReference type="EMBL" id="BAABIL010000275">
    <property type="protein sequence ID" value="GAA4979197.1"/>
    <property type="molecule type" value="Genomic_DNA"/>
</dbReference>
<sequence length="174" mass="19420">MDEPLGTLHRDPDGRRVLRYERHLAHPREKVWRAITDSGHLRARLPCDVVGERRAGARLTLPFWPEVVAAHGERIGEDTATTGEVRVWDPPAVFEWTWDVDVLRWELVPTAGGTLLTFTTWIGDPDLPPADPAAGWHDCLHRLAALLDGHPGGPTAEAEIARVEERYARLAAIP</sequence>
<dbReference type="Pfam" id="PF08327">
    <property type="entry name" value="AHSA1"/>
    <property type="match status" value="1"/>
</dbReference>
<protein>
    <recommendedName>
        <fullName evidence="2">Activator of Hsp90 ATPase homologue 1/2-like C-terminal domain-containing protein</fullName>
    </recommendedName>
</protein>